<feature type="transmembrane region" description="Helical" evidence="1">
    <location>
        <begin position="16"/>
        <end position="37"/>
    </location>
</feature>
<evidence type="ECO:0000313" key="3">
    <source>
        <dbReference type="Proteomes" id="UP000722125"/>
    </source>
</evidence>
<accession>A0ABS5U1W5</accession>
<gene>
    <name evidence="2" type="ORF">KIN34_13925</name>
</gene>
<proteinExistence type="predicted"/>
<reference evidence="2 3" key="1">
    <citation type="submission" date="2021-05" db="EMBL/GenBank/DDBJ databases">
        <title>Description of Cellulomonas sp. DKR-3 sp. nov.</title>
        <authorList>
            <person name="Dahal R.H."/>
            <person name="Chaudhary D.K."/>
        </authorList>
    </citation>
    <scope>NUCLEOTIDE SEQUENCE [LARGE SCALE GENOMIC DNA]</scope>
    <source>
        <strain evidence="2 3">DKR-3</strain>
    </source>
</reference>
<feature type="transmembrane region" description="Helical" evidence="1">
    <location>
        <begin position="121"/>
        <end position="150"/>
    </location>
</feature>
<keyword evidence="1" id="KW-0812">Transmembrane</keyword>
<keyword evidence="1" id="KW-0472">Membrane</keyword>
<keyword evidence="1" id="KW-1133">Transmembrane helix</keyword>
<evidence type="ECO:0000313" key="2">
    <source>
        <dbReference type="EMBL" id="MBT0995383.1"/>
    </source>
</evidence>
<feature type="transmembrane region" description="Helical" evidence="1">
    <location>
        <begin position="235"/>
        <end position="255"/>
    </location>
</feature>
<sequence length="329" mass="34323">MSALVRAELARVRARTVVWGTALVLVVAALGFVVAAWDDTRPPTEQQVAEAQVAFDAALADHERHHDEQVARCEEVEGDVPADEDGTSCEELFAAPVLEAFLPYRPALAETFARRLQPMTWVLVVGLLVMGVSLVSADLASGAMSTWLTFAPRRGRVLLSRLVAALAAAVPVAVLALGTAALGIVAVLAWNGALGTDRADAAQELASITWRALATGLWATTLGLGLAFALRHAAAVAGVVVWWVAAVESALPTIFPQARGVTLGTNLGAWVEGVGYWLTEECAPDAAGVETCTTVEHVVTQAQGGLVLLGVALVALGLGALAFRLRDIG</sequence>
<feature type="transmembrane region" description="Helical" evidence="1">
    <location>
        <begin position="306"/>
        <end position="325"/>
    </location>
</feature>
<dbReference type="EMBL" id="JAHBOH010000002">
    <property type="protein sequence ID" value="MBT0995383.1"/>
    <property type="molecule type" value="Genomic_DNA"/>
</dbReference>
<feature type="transmembrane region" description="Helical" evidence="1">
    <location>
        <begin position="162"/>
        <end position="188"/>
    </location>
</feature>
<dbReference type="Pfam" id="PF12679">
    <property type="entry name" value="ABC2_membrane_2"/>
    <property type="match status" value="1"/>
</dbReference>
<organism evidence="2 3">
    <name type="scientific">Cellulomonas fulva</name>
    <dbReference type="NCBI Taxonomy" id="2835530"/>
    <lineage>
        <taxon>Bacteria</taxon>
        <taxon>Bacillati</taxon>
        <taxon>Actinomycetota</taxon>
        <taxon>Actinomycetes</taxon>
        <taxon>Micrococcales</taxon>
        <taxon>Cellulomonadaceae</taxon>
        <taxon>Cellulomonas</taxon>
    </lineage>
</organism>
<comment type="caution">
    <text evidence="2">The sequence shown here is derived from an EMBL/GenBank/DDBJ whole genome shotgun (WGS) entry which is preliminary data.</text>
</comment>
<evidence type="ECO:0000256" key="1">
    <source>
        <dbReference type="SAM" id="Phobius"/>
    </source>
</evidence>
<protein>
    <submittedName>
        <fullName evidence="2">ABC transporter permease subunit</fullName>
    </submittedName>
</protein>
<dbReference type="RefSeq" id="WP_214352293.1">
    <property type="nucleotide sequence ID" value="NZ_JAHBOH010000002.1"/>
</dbReference>
<dbReference type="Proteomes" id="UP000722125">
    <property type="component" value="Unassembled WGS sequence"/>
</dbReference>
<keyword evidence="3" id="KW-1185">Reference proteome</keyword>
<name>A0ABS5U1W5_9CELL</name>
<feature type="transmembrane region" description="Helical" evidence="1">
    <location>
        <begin position="208"/>
        <end position="228"/>
    </location>
</feature>